<keyword evidence="4" id="KW-0812">Transmembrane</keyword>
<dbReference type="NCBIfam" id="TIGR03804">
    <property type="entry name" value="para_beta_helix"/>
    <property type="match status" value="1"/>
</dbReference>
<dbReference type="InterPro" id="IPR053243">
    <property type="entry name" value="SJ_maturation_regulator"/>
</dbReference>
<evidence type="ECO:0000313" key="6">
    <source>
        <dbReference type="EMBL" id="MFA0809722.1"/>
    </source>
</evidence>
<dbReference type="InterPro" id="IPR022441">
    <property type="entry name" value="Para_beta_helix_rpt-2"/>
</dbReference>
<feature type="domain" description="Periplasmic copper-binding protein NosD beta helix" evidence="5">
    <location>
        <begin position="852"/>
        <end position="1010"/>
    </location>
</feature>
<dbReference type="PANTHER" id="PTHR47653">
    <property type="entry name" value="PROTEIN BARK BEETLE"/>
    <property type="match status" value="1"/>
</dbReference>
<dbReference type="SMART" id="SM00710">
    <property type="entry name" value="PbH1"/>
    <property type="match status" value="11"/>
</dbReference>
<proteinExistence type="predicted"/>
<evidence type="ECO:0000256" key="3">
    <source>
        <dbReference type="ARBA" id="ARBA00023180"/>
    </source>
</evidence>
<keyword evidence="1" id="KW-0732">Signal</keyword>
<gene>
    <name evidence="6" type="ORF">ACCI49_02225</name>
</gene>
<keyword evidence="4" id="KW-0472">Membrane</keyword>
<keyword evidence="3" id="KW-0325">Glycoprotein</keyword>
<accession>A0ABV4NUI5</accession>
<feature type="domain" description="Periplasmic copper-binding protein NosD beta helix" evidence="5">
    <location>
        <begin position="317"/>
        <end position="436"/>
    </location>
</feature>
<keyword evidence="2" id="KW-0677">Repeat</keyword>
<dbReference type="Proteomes" id="UP001569428">
    <property type="component" value="Unassembled WGS sequence"/>
</dbReference>
<comment type="caution">
    <text evidence="6">The sequence shown here is derived from an EMBL/GenBank/DDBJ whole genome shotgun (WGS) entry which is preliminary data.</text>
</comment>
<evidence type="ECO:0000256" key="1">
    <source>
        <dbReference type="ARBA" id="ARBA00022729"/>
    </source>
</evidence>
<organism evidence="6 7">
    <name type="scientific">Microbulbifer epialgicus</name>
    <dbReference type="NCBI Taxonomy" id="393907"/>
    <lineage>
        <taxon>Bacteria</taxon>
        <taxon>Pseudomonadati</taxon>
        <taxon>Pseudomonadota</taxon>
        <taxon>Gammaproteobacteria</taxon>
        <taxon>Cellvibrionales</taxon>
        <taxon>Microbulbiferaceae</taxon>
        <taxon>Microbulbifer</taxon>
    </lineage>
</organism>
<dbReference type="SUPFAM" id="SSF51126">
    <property type="entry name" value="Pectin lyase-like"/>
    <property type="match status" value="3"/>
</dbReference>
<dbReference type="Pfam" id="PF05048">
    <property type="entry name" value="NosD"/>
    <property type="match status" value="2"/>
</dbReference>
<keyword evidence="7" id="KW-1185">Reference proteome</keyword>
<evidence type="ECO:0000256" key="4">
    <source>
        <dbReference type="SAM" id="Phobius"/>
    </source>
</evidence>
<dbReference type="Gene3D" id="2.60.40.4070">
    <property type="match status" value="1"/>
</dbReference>
<dbReference type="PANTHER" id="PTHR47653:SF1">
    <property type="entry name" value="DELETED IN MALIGNANT BRAIN TUMORS 1 PROTEIN"/>
    <property type="match status" value="1"/>
</dbReference>
<feature type="transmembrane region" description="Helical" evidence="4">
    <location>
        <begin position="20"/>
        <end position="42"/>
    </location>
</feature>
<evidence type="ECO:0000256" key="2">
    <source>
        <dbReference type="ARBA" id="ARBA00022737"/>
    </source>
</evidence>
<dbReference type="InterPro" id="IPR012334">
    <property type="entry name" value="Pectin_lyas_fold"/>
</dbReference>
<name>A0ABV4NUI5_9GAMM</name>
<reference evidence="6 7" key="1">
    <citation type="submission" date="2024-08" db="EMBL/GenBank/DDBJ databases">
        <authorList>
            <person name="Ishaq N."/>
        </authorList>
    </citation>
    <scope>NUCLEOTIDE SEQUENCE [LARGE SCALE GENOMIC DNA]</scope>
    <source>
        <strain evidence="6 7">DSM 18651</strain>
    </source>
</reference>
<evidence type="ECO:0000259" key="5">
    <source>
        <dbReference type="Pfam" id="PF05048"/>
    </source>
</evidence>
<dbReference type="EMBL" id="JBGMEK010000002">
    <property type="protein sequence ID" value="MFA0809722.1"/>
    <property type="molecule type" value="Genomic_DNA"/>
</dbReference>
<sequence length="1346" mass="146342">MTQGWTGMFRRSFAVAIKQAVSTGILAVLWLYLAVFSVGAYAEVLLYPVVDRVYASNQYIAGFSDRPNDTLDIEVNGTIVAQTQSNATGEFALSVALSEGENLIRARSTISAEVSDTQALKYLNAGDSDNTDGQLEVRIDIVAPTLNLPNTDGLTNPITLTGIAEPGSTVSFFVNGRVTRSIDVDDSGAFSTWVPLEDGDNSIYAIAETDAGQSVASNSVATTYANTLARDWSGNLSNTLVWTKGDGSPYILNSNLNVPQGVTLWIQPGVEVIGDGSYQLNVSGHLQVAGILEEPVKFRPMAQACNDTSPSRYDWKGIEVIAGATAIIDYAEVYCASNGIYFNGGDGYVRNSKLLNNWMGIRTRAASAEIRIAPVLAGNTIRGNREGIFIYHNSDPKIIGGNVIVENNNGINVTGNYDDAAQNPAPLITANSIYDNSSYNYNTSTFANPSTTTLDARGNWWGSANPSQIAAKIYDRAYNTLHPIVNYSLFLNGPGGDPAYTGAVLFGPIVEDATLSGESYLVLGPLEISADTVLTLTAGTQLNFGTNNRLLVKGKLEANGNAEEPVIIKPVSEACNGNSVHRSDWKGVEIIAGATANLNYTEVHCASIGVHFNGGEGSVRNSKLLNNKYGIRTEASSAASRIAPEIFRNTILGSMYGITVYHNSDPHISGGNNITMNYFGIYAFGHSTDFAQNPIPTVTGNSIYNNIRYNFYTQDYSGPHPVTLDATGNWWGSVDPPLIADKIHDSVDSYDANSIVDYRYFLDALEGNPVFIEGALLGYITEDTTLAGDSYLILGRVELAAGTVLTIPAGTELRFIQDVSLVVRGSLEIKGTEMAPVLFKPDNEGCFKYWGGIEIVKGATVTADYAEVSCASRGIYFSGGDGSIRNSKFLNNDVGIFIKADSAESRISPEIFNNTFLGNEYGIKVYSFSDPLIKGNEFSFNRYGVYVLGGSVIGSNPVPVVKGNRFFGNNYYAFYANYFDDSENVSLDATGNWWGTVDETMIASYIYTAGSSSPHVDFSGYLDLLQVSDVALKKVQFHPLEGEQVEGSFSLNHPASVTIEIRRESDNALVYQETEIYTEAGVYPIHWNGRNNENKLQIEGLYRVVLRASDNLDDYIYDEPQLRMGYVEGFVPAHYDVYTNEFYKVSVEVESPSLVSMQVTPRGESAFNVFKDTFYPEGQHWIYWDGRDPEGNIVESPASIYYPIPRLLRSTDIYLAGTAPRITGAIAAPSIEVKSDPYRVSHSYEQLTRMAYQVSTDAVVTFSLLPPGIVDPGHPSAIVLVDEQLMSAQDGEGNTLLHEVKWRGYNDSDPNAVLVGDEGAYTFAIQATSPESGESSLYRGVVNLYR</sequence>
<protein>
    <submittedName>
        <fullName evidence="6">NosD domain-containing protein</fullName>
    </submittedName>
</protein>
<dbReference type="RefSeq" id="WP_371837335.1">
    <property type="nucleotide sequence ID" value="NZ_JBGMEK010000002.1"/>
</dbReference>
<dbReference type="InterPro" id="IPR007742">
    <property type="entry name" value="NosD_dom"/>
</dbReference>
<dbReference type="InterPro" id="IPR011050">
    <property type="entry name" value="Pectin_lyase_fold/virulence"/>
</dbReference>
<evidence type="ECO:0000313" key="7">
    <source>
        <dbReference type="Proteomes" id="UP001569428"/>
    </source>
</evidence>
<dbReference type="InterPro" id="IPR006626">
    <property type="entry name" value="PbH1"/>
</dbReference>
<dbReference type="Gene3D" id="2.160.20.10">
    <property type="entry name" value="Single-stranded right-handed beta-helix, Pectin lyase-like"/>
    <property type="match status" value="3"/>
</dbReference>
<keyword evidence="4" id="KW-1133">Transmembrane helix</keyword>